<dbReference type="GO" id="GO:0008270">
    <property type="term" value="F:zinc ion binding"/>
    <property type="evidence" value="ECO:0007669"/>
    <property type="project" value="UniProtKB-KW"/>
</dbReference>
<evidence type="ECO:0000259" key="3">
    <source>
        <dbReference type="PROSITE" id="PS50158"/>
    </source>
</evidence>
<reference evidence="4" key="2">
    <citation type="journal article" date="2023" name="Microbiol Resour">
        <title>Decontamination and Annotation of the Draft Genome Sequence of the Oomycete Lagenidium giganteum ARSEF 373.</title>
        <authorList>
            <person name="Morgan W.R."/>
            <person name="Tartar A."/>
        </authorList>
    </citation>
    <scope>NUCLEOTIDE SEQUENCE</scope>
    <source>
        <strain evidence="4">ARSEF 373</strain>
    </source>
</reference>
<dbReference type="PROSITE" id="PS50158">
    <property type="entry name" value="ZF_CCHC"/>
    <property type="match status" value="1"/>
</dbReference>
<feature type="compositionally biased region" description="Basic and acidic residues" evidence="2">
    <location>
        <begin position="72"/>
        <end position="82"/>
    </location>
</feature>
<dbReference type="InterPro" id="IPR001878">
    <property type="entry name" value="Znf_CCHC"/>
</dbReference>
<dbReference type="GO" id="GO:0003676">
    <property type="term" value="F:nucleic acid binding"/>
    <property type="evidence" value="ECO:0007669"/>
    <property type="project" value="InterPro"/>
</dbReference>
<reference evidence="4" key="1">
    <citation type="submission" date="2022-11" db="EMBL/GenBank/DDBJ databases">
        <authorList>
            <person name="Morgan W.R."/>
            <person name="Tartar A."/>
        </authorList>
    </citation>
    <scope>NUCLEOTIDE SEQUENCE</scope>
    <source>
        <strain evidence="4">ARSEF 373</strain>
    </source>
</reference>
<dbReference type="Proteomes" id="UP001146120">
    <property type="component" value="Unassembled WGS sequence"/>
</dbReference>
<organism evidence="4 5">
    <name type="scientific">Lagenidium giganteum</name>
    <dbReference type="NCBI Taxonomy" id="4803"/>
    <lineage>
        <taxon>Eukaryota</taxon>
        <taxon>Sar</taxon>
        <taxon>Stramenopiles</taxon>
        <taxon>Oomycota</taxon>
        <taxon>Peronosporomycetes</taxon>
        <taxon>Pythiales</taxon>
        <taxon>Pythiaceae</taxon>
    </lineage>
</organism>
<evidence type="ECO:0000256" key="1">
    <source>
        <dbReference type="PROSITE-ProRule" id="PRU00047"/>
    </source>
</evidence>
<dbReference type="InterPro" id="IPR054722">
    <property type="entry name" value="PolX-like_BBD"/>
</dbReference>
<sequence>MITENEQGVILLGSMTEQYDAIVMIIESKEGVGLMEVKEMLRRECERMKERESSEMAFRACQRGRQKTPQRQQRERGRRGGDGGRVQFRGRCYKCIKIGHKERDCPQNNEKEDVFLATNEATTNGLVNSGATTRMTFDRADFVSYDTLDQALGIASAMKLPCSWQWLRDFPSGGKRVTLTKVLHVLHVPNLARRLVSVPALTNKGLGGQFRRNDCVMTFGGKT</sequence>
<evidence type="ECO:0000313" key="4">
    <source>
        <dbReference type="EMBL" id="DAZ96918.1"/>
    </source>
</evidence>
<dbReference type="EMBL" id="DAKRPA010000152">
    <property type="protein sequence ID" value="DAZ96918.1"/>
    <property type="molecule type" value="Genomic_DNA"/>
</dbReference>
<proteinExistence type="predicted"/>
<name>A0AAV2YSZ9_9STRA</name>
<evidence type="ECO:0000313" key="5">
    <source>
        <dbReference type="Proteomes" id="UP001146120"/>
    </source>
</evidence>
<keyword evidence="1" id="KW-0863">Zinc-finger</keyword>
<keyword evidence="1" id="KW-0479">Metal-binding</keyword>
<accession>A0AAV2YSZ9</accession>
<feature type="region of interest" description="Disordered" evidence="2">
    <location>
        <begin position="56"/>
        <end position="85"/>
    </location>
</feature>
<dbReference type="InterPro" id="IPR036875">
    <property type="entry name" value="Znf_CCHC_sf"/>
</dbReference>
<evidence type="ECO:0000256" key="2">
    <source>
        <dbReference type="SAM" id="MobiDB-lite"/>
    </source>
</evidence>
<dbReference type="SUPFAM" id="SSF57756">
    <property type="entry name" value="Retrovirus zinc finger-like domains"/>
    <property type="match status" value="1"/>
</dbReference>
<comment type="caution">
    <text evidence="4">The sequence shown here is derived from an EMBL/GenBank/DDBJ whole genome shotgun (WGS) entry which is preliminary data.</text>
</comment>
<feature type="domain" description="CCHC-type" evidence="3">
    <location>
        <begin position="91"/>
        <end position="107"/>
    </location>
</feature>
<keyword evidence="5" id="KW-1185">Reference proteome</keyword>
<dbReference type="SMART" id="SM00343">
    <property type="entry name" value="ZnF_C2HC"/>
    <property type="match status" value="1"/>
</dbReference>
<dbReference type="AlphaFoldDB" id="A0AAV2YSZ9"/>
<keyword evidence="1" id="KW-0862">Zinc</keyword>
<dbReference type="Pfam" id="PF22936">
    <property type="entry name" value="Pol_BBD"/>
    <property type="match status" value="1"/>
</dbReference>
<protein>
    <recommendedName>
        <fullName evidence="3">CCHC-type domain-containing protein</fullName>
    </recommendedName>
</protein>
<gene>
    <name evidence="4" type="ORF">N0F65_008929</name>
</gene>